<dbReference type="InterPro" id="IPR036390">
    <property type="entry name" value="WH_DNA-bd_sf"/>
</dbReference>
<dbReference type="AlphaFoldDB" id="A0A944CDB8"/>
<dbReference type="PRINTS" id="PR00039">
    <property type="entry name" value="HTHLYSR"/>
</dbReference>
<dbReference type="SUPFAM" id="SSF53850">
    <property type="entry name" value="Periplasmic binding protein-like II"/>
    <property type="match status" value="1"/>
</dbReference>
<reference evidence="6" key="2">
    <citation type="journal article" date="2021" name="Microorganisms">
        <title>Bacterial Dimethylsulfoniopropionate Biosynthesis in the East China Sea.</title>
        <authorList>
            <person name="Liu J."/>
            <person name="Zhang Y."/>
            <person name="Liu J."/>
            <person name="Zhong H."/>
            <person name="Williams B.T."/>
            <person name="Zheng Y."/>
            <person name="Curson A.R.J."/>
            <person name="Sun C."/>
            <person name="Sun H."/>
            <person name="Song D."/>
            <person name="Wagner Mackenzie B."/>
            <person name="Bermejo Martinez A."/>
            <person name="Todd J.D."/>
            <person name="Zhang X.H."/>
        </authorList>
    </citation>
    <scope>NUCLEOTIDE SEQUENCE</scope>
    <source>
        <strain evidence="6">AESS21</strain>
    </source>
</reference>
<dbReference type="CDD" id="cd08432">
    <property type="entry name" value="PBP2_GcdR_TrpI_HvrB_AmpR_like"/>
    <property type="match status" value="1"/>
</dbReference>
<name>A0A944CDB8_9HYPH</name>
<dbReference type="PANTHER" id="PTHR30537:SF26">
    <property type="entry name" value="GLYCINE CLEAVAGE SYSTEM TRANSCRIPTIONAL ACTIVATOR"/>
    <property type="match status" value="1"/>
</dbReference>
<feature type="domain" description="HTH lysR-type" evidence="5">
    <location>
        <begin position="1"/>
        <end position="61"/>
    </location>
</feature>
<evidence type="ECO:0000313" key="6">
    <source>
        <dbReference type="EMBL" id="MBS8261296.1"/>
    </source>
</evidence>
<dbReference type="InterPro" id="IPR005119">
    <property type="entry name" value="LysR_subst-bd"/>
</dbReference>
<keyword evidence="4" id="KW-0804">Transcription</keyword>
<dbReference type="PANTHER" id="PTHR30537">
    <property type="entry name" value="HTH-TYPE TRANSCRIPTIONAL REGULATOR"/>
    <property type="match status" value="1"/>
</dbReference>
<dbReference type="InterPro" id="IPR000847">
    <property type="entry name" value="LysR_HTH_N"/>
</dbReference>
<dbReference type="GO" id="GO:0043565">
    <property type="term" value="F:sequence-specific DNA binding"/>
    <property type="evidence" value="ECO:0007669"/>
    <property type="project" value="TreeGrafter"/>
</dbReference>
<evidence type="ECO:0000313" key="7">
    <source>
        <dbReference type="Proteomes" id="UP000705379"/>
    </source>
</evidence>
<dbReference type="GO" id="GO:0006351">
    <property type="term" value="P:DNA-templated transcription"/>
    <property type="evidence" value="ECO:0007669"/>
    <property type="project" value="TreeGrafter"/>
</dbReference>
<evidence type="ECO:0000256" key="2">
    <source>
        <dbReference type="ARBA" id="ARBA00023015"/>
    </source>
</evidence>
<dbReference type="FunFam" id="1.10.10.10:FF:000001">
    <property type="entry name" value="LysR family transcriptional regulator"/>
    <property type="match status" value="1"/>
</dbReference>
<comment type="similarity">
    <text evidence="1">Belongs to the LysR transcriptional regulatory family.</text>
</comment>
<keyword evidence="3" id="KW-0238">DNA-binding</keyword>
<protein>
    <submittedName>
        <fullName evidence="6">LysR family transcriptional regulator</fullName>
    </submittedName>
</protein>
<gene>
    <name evidence="6" type="ORF">DYI23_13815</name>
</gene>
<comment type="caution">
    <text evidence="6">The sequence shown here is derived from an EMBL/GenBank/DDBJ whole genome shotgun (WGS) entry which is preliminary data.</text>
</comment>
<dbReference type="PROSITE" id="PS50931">
    <property type="entry name" value="HTH_LYSR"/>
    <property type="match status" value="1"/>
</dbReference>
<dbReference type="Gene3D" id="1.10.10.10">
    <property type="entry name" value="Winged helix-like DNA-binding domain superfamily/Winged helix DNA-binding domain"/>
    <property type="match status" value="1"/>
</dbReference>
<dbReference type="Proteomes" id="UP000705379">
    <property type="component" value="Unassembled WGS sequence"/>
</dbReference>
<dbReference type="InterPro" id="IPR058163">
    <property type="entry name" value="LysR-type_TF_proteobact-type"/>
</dbReference>
<keyword evidence="2" id="KW-0805">Transcription regulation</keyword>
<accession>A0A944CDB8</accession>
<proteinExistence type="inferred from homology"/>
<reference evidence="6" key="1">
    <citation type="submission" date="2018-08" db="EMBL/GenBank/DDBJ databases">
        <authorList>
            <person name="Jin W."/>
            <person name="Wang H."/>
            <person name="Yang Y."/>
            <person name="Li M."/>
            <person name="Liu J."/>
        </authorList>
    </citation>
    <scope>NUCLEOTIDE SEQUENCE</scope>
    <source>
        <strain evidence="6">AESS21</strain>
    </source>
</reference>
<dbReference type="Pfam" id="PF00126">
    <property type="entry name" value="HTH_1"/>
    <property type="match status" value="1"/>
</dbReference>
<evidence type="ECO:0000256" key="1">
    <source>
        <dbReference type="ARBA" id="ARBA00009437"/>
    </source>
</evidence>
<dbReference type="Pfam" id="PF03466">
    <property type="entry name" value="LysR_substrate"/>
    <property type="match status" value="1"/>
</dbReference>
<evidence type="ECO:0000259" key="5">
    <source>
        <dbReference type="PROSITE" id="PS50931"/>
    </source>
</evidence>
<organism evidence="6 7">
    <name type="scientific">Roseibium polysiphoniae</name>
    <dbReference type="NCBI Taxonomy" id="2571221"/>
    <lineage>
        <taxon>Bacteria</taxon>
        <taxon>Pseudomonadati</taxon>
        <taxon>Pseudomonadota</taxon>
        <taxon>Alphaproteobacteria</taxon>
        <taxon>Hyphomicrobiales</taxon>
        <taxon>Stappiaceae</taxon>
        <taxon>Roseibium</taxon>
    </lineage>
</organism>
<evidence type="ECO:0000256" key="3">
    <source>
        <dbReference type="ARBA" id="ARBA00023125"/>
    </source>
</evidence>
<sequence>MTFPSATALRTFDSAARCGSFKAAAEDLGVSPTAVSHQIRGLEAQLGFALFVRGTRRIDLTDEGKRLAGATGPAFGQIGAVLAELAGEQTLTLTTTPAFATLWLVPRLRDFETAHKGIKVHVETSLHPVDLARDRRIDLAIRYGVTGSRAGTFGETFGIYAAPALADGLNHLKPAELLETRWRERALPPVSWADWFSAWGSEIISRSSIRVFEDEQHIISAALAGQGLALLSGLLVQDHVTRGWLVPVAPNKTLPGLGYTLHTHETKRELRKNRLFCSWLTEQLTASNRVWS</sequence>
<dbReference type="RefSeq" id="WP_213216712.1">
    <property type="nucleotide sequence ID" value="NZ_QTKU01000003.1"/>
</dbReference>
<dbReference type="InterPro" id="IPR036388">
    <property type="entry name" value="WH-like_DNA-bd_sf"/>
</dbReference>
<dbReference type="Gene3D" id="3.40.190.10">
    <property type="entry name" value="Periplasmic binding protein-like II"/>
    <property type="match status" value="2"/>
</dbReference>
<dbReference type="SUPFAM" id="SSF46785">
    <property type="entry name" value="Winged helix' DNA-binding domain"/>
    <property type="match status" value="1"/>
</dbReference>
<dbReference type="GO" id="GO:0003700">
    <property type="term" value="F:DNA-binding transcription factor activity"/>
    <property type="evidence" value="ECO:0007669"/>
    <property type="project" value="InterPro"/>
</dbReference>
<dbReference type="EMBL" id="QTKU01000003">
    <property type="protein sequence ID" value="MBS8261296.1"/>
    <property type="molecule type" value="Genomic_DNA"/>
</dbReference>
<evidence type="ECO:0000256" key="4">
    <source>
        <dbReference type="ARBA" id="ARBA00023163"/>
    </source>
</evidence>